<reference evidence="3" key="1">
    <citation type="submission" date="2018-12" db="EMBL/GenBank/DDBJ databases">
        <title>Complete genome sequence of an uncultured bacterium of the candidate phylum Bipolaricaulota.</title>
        <authorList>
            <person name="Kadnikov V.V."/>
            <person name="Mardanov A.V."/>
            <person name="Beletsky A.V."/>
            <person name="Frank Y.A."/>
            <person name="Karnachuk O.V."/>
            <person name="Ravin N.V."/>
        </authorList>
    </citation>
    <scope>NUCLEOTIDE SEQUENCE [LARGE SCALE GENOMIC DNA]</scope>
</reference>
<dbReference type="KEGG" id="bih:BIP78_1358"/>
<evidence type="ECO:0000313" key="2">
    <source>
        <dbReference type="EMBL" id="QAA77124.1"/>
    </source>
</evidence>
<dbReference type="EMBL" id="CP034928">
    <property type="protein sequence ID" value="QAA77124.1"/>
    <property type="molecule type" value="Genomic_DNA"/>
</dbReference>
<gene>
    <name evidence="2" type="ORF">BIP78_1358</name>
</gene>
<evidence type="ECO:0000256" key="1">
    <source>
        <dbReference type="SAM" id="SignalP"/>
    </source>
</evidence>
<accession>A0A410FVU3</accession>
<protein>
    <submittedName>
        <fullName evidence="2">Uncharacterized protein</fullName>
    </submittedName>
</protein>
<dbReference type="Proteomes" id="UP000287233">
    <property type="component" value="Chromosome"/>
</dbReference>
<sequence length="145" mass="15445">MRRAFVGVLIIMLTVPGAGTAATGVGIQFTAPAVFGVSVWHWASPGWGIEGDVFLLTIGDELWGMVGARMLGRVAQPDPVGFYLAGGGSLYLPGRDWGLTLCGGIDLFPPFASSLGLNVEFGFMWHREAGLGMAFGFGLHYYFAR</sequence>
<dbReference type="AlphaFoldDB" id="A0A410FVU3"/>
<keyword evidence="1" id="KW-0732">Signal</keyword>
<proteinExistence type="predicted"/>
<name>A0A410FVU3_BIPS1</name>
<evidence type="ECO:0000313" key="3">
    <source>
        <dbReference type="Proteomes" id="UP000287233"/>
    </source>
</evidence>
<feature type="signal peptide" evidence="1">
    <location>
        <begin position="1"/>
        <end position="21"/>
    </location>
</feature>
<organism evidence="2 3">
    <name type="scientific">Bipolaricaulis sibiricus</name>
    <dbReference type="NCBI Taxonomy" id="2501609"/>
    <lineage>
        <taxon>Bacteria</taxon>
        <taxon>Candidatus Bipolaricaulota</taxon>
        <taxon>Candidatus Bipolaricaulia</taxon>
        <taxon>Candidatus Bipolaricaulales</taxon>
        <taxon>Candidatus Bipolaricaulaceae</taxon>
        <taxon>Candidatus Bipolaricaulis</taxon>
    </lineage>
</organism>
<feature type="chain" id="PRO_5019515196" evidence="1">
    <location>
        <begin position="22"/>
        <end position="145"/>
    </location>
</feature>